<reference evidence="1 2" key="1">
    <citation type="submission" date="2020-09" db="EMBL/GenBank/DDBJ databases">
        <title>Investigation of environmental microbe.</title>
        <authorList>
            <person name="Ou Y."/>
            <person name="Kang Q."/>
        </authorList>
    </citation>
    <scope>NUCLEOTIDE SEQUENCE [LARGE SCALE GENOMIC DNA]</scope>
    <source>
        <strain evidence="1 2">KJZ-9</strain>
    </source>
</reference>
<evidence type="ECO:0000313" key="1">
    <source>
        <dbReference type="EMBL" id="QNV39815.1"/>
    </source>
</evidence>
<evidence type="ECO:0000313" key="2">
    <source>
        <dbReference type="Proteomes" id="UP000516421"/>
    </source>
</evidence>
<evidence type="ECO:0008006" key="3">
    <source>
        <dbReference type="Google" id="ProtNLM"/>
    </source>
</evidence>
<dbReference type="AlphaFoldDB" id="A0A7H2BJG9"/>
<dbReference type="Proteomes" id="UP000516421">
    <property type="component" value="Chromosome"/>
</dbReference>
<dbReference type="KEGG" id="rama:IDM48_10780"/>
<gene>
    <name evidence="1" type="ORF">IDM48_10780</name>
</gene>
<name>A0A7H2BJG9_9MICC</name>
<dbReference type="EMBL" id="CP061538">
    <property type="protein sequence ID" value="QNV39815.1"/>
    <property type="molecule type" value="Genomic_DNA"/>
</dbReference>
<organism evidence="1 2">
    <name type="scientific">Rothia amarae</name>
    <dbReference type="NCBI Taxonomy" id="169480"/>
    <lineage>
        <taxon>Bacteria</taxon>
        <taxon>Bacillati</taxon>
        <taxon>Actinomycetota</taxon>
        <taxon>Actinomycetes</taxon>
        <taxon>Micrococcales</taxon>
        <taxon>Micrococcaceae</taxon>
        <taxon>Rothia</taxon>
    </lineage>
</organism>
<accession>A0A7H2BJG9</accession>
<keyword evidence="2" id="KW-1185">Reference proteome</keyword>
<dbReference type="PROSITE" id="PS51257">
    <property type="entry name" value="PROKAR_LIPOPROTEIN"/>
    <property type="match status" value="1"/>
</dbReference>
<protein>
    <recommendedName>
        <fullName evidence="3">DUF4333 domain-containing protein</fullName>
    </recommendedName>
</protein>
<sequence length="272" mass="27520">MRFSKLYTVLGLTGATALGISGCGADTEIVSASELESAGVSAVKAQTGEDSQMDCGAAEVKVEVGASATCEVVVGQEESARSAQVSISSLSDDGYAVDVVLVPGWESETPPVSASDVKAQVEQTLKSELKVAPSVVCGDSLPRQVGASTACQVRFVGEDEPRSAVAVVKSVSDQGVPSLDVKLSPSVADEPLSDSRGSVAGVVADALEGQLGERPKVDCGGGFVVLREGQGLSCSVSSVAGEVLGEAQVVLRDVSGGSYSVDVTMQHSDPNP</sequence>
<dbReference type="RefSeq" id="WP_190617404.1">
    <property type="nucleotide sequence ID" value="NZ_CP061538.1"/>
</dbReference>
<proteinExistence type="predicted"/>